<organism evidence="11 12">
    <name type="scientific">Paenibacillus rhizolycopersici</name>
    <dbReference type="NCBI Taxonomy" id="2780073"/>
    <lineage>
        <taxon>Bacteria</taxon>
        <taxon>Bacillati</taxon>
        <taxon>Bacillota</taxon>
        <taxon>Bacilli</taxon>
        <taxon>Bacillales</taxon>
        <taxon>Paenibacillaceae</taxon>
        <taxon>Paenibacillus</taxon>
    </lineage>
</organism>
<evidence type="ECO:0000256" key="5">
    <source>
        <dbReference type="ARBA" id="ARBA00023015"/>
    </source>
</evidence>
<dbReference type="Pfam" id="PF17853">
    <property type="entry name" value="GGDEF_2"/>
    <property type="match status" value="1"/>
</dbReference>
<dbReference type="InterPro" id="IPR018062">
    <property type="entry name" value="HTH_AraC-typ_CS"/>
</dbReference>
<feature type="modified residue" description="4-aspartylphosphate" evidence="8">
    <location>
        <position position="55"/>
    </location>
</feature>
<evidence type="ECO:0000313" key="11">
    <source>
        <dbReference type="EMBL" id="MBM6998257.1"/>
    </source>
</evidence>
<feature type="domain" description="HTH araC/xylS-type" evidence="9">
    <location>
        <begin position="409"/>
        <end position="507"/>
    </location>
</feature>
<keyword evidence="6" id="KW-0238">DNA-binding</keyword>
<dbReference type="SUPFAM" id="SSF46689">
    <property type="entry name" value="Homeodomain-like"/>
    <property type="match status" value="2"/>
</dbReference>
<dbReference type="PANTHER" id="PTHR42713">
    <property type="entry name" value="HISTIDINE KINASE-RELATED"/>
    <property type="match status" value="1"/>
</dbReference>
<evidence type="ECO:0000259" key="10">
    <source>
        <dbReference type="PROSITE" id="PS50110"/>
    </source>
</evidence>
<protein>
    <submittedName>
        <fullName evidence="11">Response regulator transcription factor</fullName>
    </submittedName>
</protein>
<dbReference type="InterPro" id="IPR011006">
    <property type="entry name" value="CheY-like_superfamily"/>
</dbReference>
<keyword evidence="3 8" id="KW-0597">Phosphoprotein</keyword>
<keyword evidence="5" id="KW-0805">Transcription regulation</keyword>
<dbReference type="InterPro" id="IPR041522">
    <property type="entry name" value="CdaR_GGDEF"/>
</dbReference>
<dbReference type="SUPFAM" id="SSF52172">
    <property type="entry name" value="CheY-like"/>
    <property type="match status" value="1"/>
</dbReference>
<dbReference type="SMART" id="SM00342">
    <property type="entry name" value="HTH_ARAC"/>
    <property type="match status" value="1"/>
</dbReference>
<keyword evidence="7" id="KW-0804">Transcription</keyword>
<keyword evidence="12" id="KW-1185">Reference proteome</keyword>
<evidence type="ECO:0000256" key="4">
    <source>
        <dbReference type="ARBA" id="ARBA00023012"/>
    </source>
</evidence>
<dbReference type="InterPro" id="IPR020449">
    <property type="entry name" value="Tscrpt_reg_AraC-type_HTH"/>
</dbReference>
<accession>A0ABS2HA39</accession>
<sequence length="508" mass="59016">MYKVLLVDDEKYILEGLSSLIDWGAMGLEIVGMAKGGRKALELLATTKVDVLITDISMPGMNGLELIRKARQDDDQLKVIILSGYNEFDYLKEGMSLGIENYLLKPVNVSELTQTLSTLMDKLEAARPNYDDLNDIYIIRNNTLHRWMTRQIAAAEWKERCKLLQLGPTRQYRLAAVARKGDYADRLFDELDETKGNQAPWVYRDLDGDVAIIFQSDNEGGLSEFAQRFLQEWCSRVGQEERNDIRIGLGRVEATEDSDSLSYDEAKQALDYFLLFPRETIFQYEKMNMSKVLIRSESSISWEQYIQLLHTRDADRLKDVIQEDFVKLQQQEGMTPRHLWRIAAEVMIRLKLAVEEVRPADPALEEKFSDHLDLLHNTVEWAGFMEILRNMAQMSVDTLQAANYSPVIQQVLKLVKDTYTENWTLMQLGDRFHTHPVYLGQLFRKETGVSFAGYVNRYRIEQAKRLLRETNLKVNQVAREVGYWEVAYFYRQFRKYVGVSPMEYKSLV</sequence>
<dbReference type="RefSeq" id="WP_193418968.1">
    <property type="nucleotide sequence ID" value="NZ_JADCNN020000032.1"/>
</dbReference>
<dbReference type="EMBL" id="JADCNN020000032">
    <property type="protein sequence ID" value="MBM6998257.1"/>
    <property type="molecule type" value="Genomic_DNA"/>
</dbReference>
<evidence type="ECO:0000313" key="12">
    <source>
        <dbReference type="Proteomes" id="UP001516620"/>
    </source>
</evidence>
<dbReference type="PANTHER" id="PTHR42713:SF3">
    <property type="entry name" value="TRANSCRIPTIONAL REGULATORY PROTEIN HPTR"/>
    <property type="match status" value="1"/>
</dbReference>
<dbReference type="InterPro" id="IPR009057">
    <property type="entry name" value="Homeodomain-like_sf"/>
</dbReference>
<dbReference type="SMART" id="SM00448">
    <property type="entry name" value="REC"/>
    <property type="match status" value="1"/>
</dbReference>
<gene>
    <name evidence="11" type="ORF">IM700_021530</name>
</gene>
<dbReference type="Proteomes" id="UP001516620">
    <property type="component" value="Unassembled WGS sequence"/>
</dbReference>
<evidence type="ECO:0000256" key="7">
    <source>
        <dbReference type="ARBA" id="ARBA00023163"/>
    </source>
</evidence>
<name>A0ABS2HA39_9BACL</name>
<proteinExistence type="predicted"/>
<evidence type="ECO:0000259" key="9">
    <source>
        <dbReference type="PROSITE" id="PS01124"/>
    </source>
</evidence>
<dbReference type="PRINTS" id="PR00032">
    <property type="entry name" value="HTHARAC"/>
</dbReference>
<dbReference type="Pfam" id="PF12833">
    <property type="entry name" value="HTH_18"/>
    <property type="match status" value="1"/>
</dbReference>
<feature type="domain" description="Response regulatory" evidence="10">
    <location>
        <begin position="3"/>
        <end position="120"/>
    </location>
</feature>
<comment type="subcellular location">
    <subcellularLocation>
        <location evidence="1">Cytoplasm</location>
    </subcellularLocation>
</comment>
<dbReference type="InterPro" id="IPR001789">
    <property type="entry name" value="Sig_transdc_resp-reg_receiver"/>
</dbReference>
<comment type="caution">
    <text evidence="11">The sequence shown here is derived from an EMBL/GenBank/DDBJ whole genome shotgun (WGS) entry which is preliminary data.</text>
</comment>
<keyword evidence="4" id="KW-0902">Two-component regulatory system</keyword>
<dbReference type="PROSITE" id="PS01124">
    <property type="entry name" value="HTH_ARAC_FAMILY_2"/>
    <property type="match status" value="1"/>
</dbReference>
<dbReference type="PROSITE" id="PS00041">
    <property type="entry name" value="HTH_ARAC_FAMILY_1"/>
    <property type="match status" value="1"/>
</dbReference>
<dbReference type="Gene3D" id="3.40.50.2300">
    <property type="match status" value="1"/>
</dbReference>
<dbReference type="PROSITE" id="PS50110">
    <property type="entry name" value="RESPONSE_REGULATORY"/>
    <property type="match status" value="1"/>
</dbReference>
<evidence type="ECO:0000256" key="6">
    <source>
        <dbReference type="ARBA" id="ARBA00023125"/>
    </source>
</evidence>
<evidence type="ECO:0000256" key="2">
    <source>
        <dbReference type="ARBA" id="ARBA00022490"/>
    </source>
</evidence>
<reference evidence="11 12" key="1">
    <citation type="submission" date="2021-01" db="EMBL/GenBank/DDBJ databases">
        <title>Paenibacillus sp.nov. isolated from the rhizosphere soil of tomato plant.</title>
        <authorList>
            <person name="Thin K.K."/>
            <person name="Zhang X."/>
            <person name="He S."/>
        </authorList>
    </citation>
    <scope>NUCLEOTIDE SEQUENCE [LARGE SCALE GENOMIC DNA]</scope>
    <source>
        <strain evidence="11 12">DXFW5</strain>
    </source>
</reference>
<dbReference type="InterPro" id="IPR018060">
    <property type="entry name" value="HTH_AraC"/>
</dbReference>
<evidence type="ECO:0000256" key="3">
    <source>
        <dbReference type="ARBA" id="ARBA00022553"/>
    </source>
</evidence>
<evidence type="ECO:0000256" key="1">
    <source>
        <dbReference type="ARBA" id="ARBA00004496"/>
    </source>
</evidence>
<evidence type="ECO:0000256" key="8">
    <source>
        <dbReference type="PROSITE-ProRule" id="PRU00169"/>
    </source>
</evidence>
<dbReference type="InterPro" id="IPR051552">
    <property type="entry name" value="HptR"/>
</dbReference>
<dbReference type="CDD" id="cd17536">
    <property type="entry name" value="REC_YesN-like"/>
    <property type="match status" value="1"/>
</dbReference>
<keyword evidence="2" id="KW-0963">Cytoplasm</keyword>
<dbReference type="Pfam" id="PF00072">
    <property type="entry name" value="Response_reg"/>
    <property type="match status" value="1"/>
</dbReference>
<dbReference type="Gene3D" id="1.10.10.60">
    <property type="entry name" value="Homeodomain-like"/>
    <property type="match status" value="2"/>
</dbReference>